<dbReference type="SMART" id="SM00409">
    <property type="entry name" value="IG"/>
    <property type="match status" value="2"/>
</dbReference>
<feature type="chain" id="PRO_5035267168" description="Immunoglobulin domain-containing protein" evidence="8">
    <location>
        <begin position="26"/>
        <end position="307"/>
    </location>
</feature>
<proteinExistence type="predicted"/>
<sequence>MAELLFTLQLLFGLISLSLLQIISADLRSVDPGENITLLCNITQCSEISWYQMNSAGVRQIISAAQKRLYKDFYADYNVDESHFDVTESNSSVGLVIIGVGETDLGFYYCGGRNKTHTQFGKHIRLDFTTGSKNRDQQSDPHTHCKVIIIILSCVCTLLVSVSIVCTSSTHTLQGLISPSLLQIISADLRSVDPGENITLLCNITQCSEISLYQINSAGVREIISARQRGLYKRFYADYNVDESHFDITESNSSVSLVIIGVGETDLGFYYCGGRNKTHTQFGKPIRLDFTTGVRNGEVLVVPPMEA</sequence>
<dbReference type="OrthoDB" id="8871851at2759"/>
<dbReference type="AlphaFoldDB" id="A0A8J4X1H3"/>
<comment type="subcellular location">
    <subcellularLocation>
        <location evidence="1">Cell membrane</location>
    </subcellularLocation>
</comment>
<dbReference type="EMBL" id="QNUK01000134">
    <property type="protein sequence ID" value="KAF5900497.1"/>
    <property type="molecule type" value="Genomic_DNA"/>
</dbReference>
<organism evidence="10 11">
    <name type="scientific">Clarias magur</name>
    <name type="common">Asian catfish</name>
    <name type="synonym">Macropteronotus magur</name>
    <dbReference type="NCBI Taxonomy" id="1594786"/>
    <lineage>
        <taxon>Eukaryota</taxon>
        <taxon>Metazoa</taxon>
        <taxon>Chordata</taxon>
        <taxon>Craniata</taxon>
        <taxon>Vertebrata</taxon>
        <taxon>Euteleostomi</taxon>
        <taxon>Actinopterygii</taxon>
        <taxon>Neopterygii</taxon>
        <taxon>Teleostei</taxon>
        <taxon>Ostariophysi</taxon>
        <taxon>Siluriformes</taxon>
        <taxon>Clariidae</taxon>
        <taxon>Clarias</taxon>
    </lineage>
</organism>
<dbReference type="GO" id="GO:0005886">
    <property type="term" value="C:plasma membrane"/>
    <property type="evidence" value="ECO:0007669"/>
    <property type="project" value="UniProtKB-SubCell"/>
</dbReference>
<evidence type="ECO:0000256" key="1">
    <source>
        <dbReference type="ARBA" id="ARBA00004236"/>
    </source>
</evidence>
<evidence type="ECO:0000256" key="3">
    <source>
        <dbReference type="ARBA" id="ARBA00022729"/>
    </source>
</evidence>
<dbReference type="InterPro" id="IPR013106">
    <property type="entry name" value="Ig_V-set"/>
</dbReference>
<keyword evidence="3 8" id="KW-0732">Signal</keyword>
<keyword evidence="2" id="KW-1003">Cell membrane</keyword>
<dbReference type="InterPro" id="IPR052051">
    <property type="entry name" value="TCR_complex_component"/>
</dbReference>
<evidence type="ECO:0000313" key="10">
    <source>
        <dbReference type="EMBL" id="KAF5900497.1"/>
    </source>
</evidence>
<evidence type="ECO:0000256" key="8">
    <source>
        <dbReference type="SAM" id="SignalP"/>
    </source>
</evidence>
<evidence type="ECO:0000256" key="4">
    <source>
        <dbReference type="ARBA" id="ARBA00022859"/>
    </source>
</evidence>
<dbReference type="Gene3D" id="2.60.40.10">
    <property type="entry name" value="Immunoglobulins"/>
    <property type="match status" value="2"/>
</dbReference>
<evidence type="ECO:0000256" key="6">
    <source>
        <dbReference type="ARBA" id="ARBA00023157"/>
    </source>
</evidence>
<feature type="signal peptide" evidence="8">
    <location>
        <begin position="1"/>
        <end position="25"/>
    </location>
</feature>
<dbReference type="InterPro" id="IPR036179">
    <property type="entry name" value="Ig-like_dom_sf"/>
</dbReference>
<dbReference type="InterPro" id="IPR003599">
    <property type="entry name" value="Ig_sub"/>
</dbReference>
<keyword evidence="5" id="KW-0472">Membrane</keyword>
<dbReference type="Proteomes" id="UP000727407">
    <property type="component" value="Unassembled WGS sequence"/>
</dbReference>
<keyword evidence="7" id="KW-0325">Glycoprotein</keyword>
<keyword evidence="11" id="KW-1185">Reference proteome</keyword>
<comment type="caution">
    <text evidence="10">The sequence shown here is derived from an EMBL/GenBank/DDBJ whole genome shotgun (WGS) entry which is preliminary data.</text>
</comment>
<gene>
    <name evidence="10" type="ORF">DAT39_009779</name>
</gene>
<keyword evidence="4" id="KW-0391">Immunity</keyword>
<feature type="domain" description="Immunoglobulin" evidence="9">
    <location>
        <begin position="187"/>
        <end position="291"/>
    </location>
</feature>
<dbReference type="PANTHER" id="PTHR19433">
    <property type="entry name" value="T-CELL RECEPTOR ALPHA CHAIN V REGION-RELATED"/>
    <property type="match status" value="1"/>
</dbReference>
<evidence type="ECO:0000256" key="7">
    <source>
        <dbReference type="ARBA" id="ARBA00023180"/>
    </source>
</evidence>
<dbReference type="GO" id="GO:0002376">
    <property type="term" value="P:immune system process"/>
    <property type="evidence" value="ECO:0007669"/>
    <property type="project" value="UniProtKB-KW"/>
</dbReference>
<dbReference type="InterPro" id="IPR013783">
    <property type="entry name" value="Ig-like_fold"/>
</dbReference>
<evidence type="ECO:0000256" key="2">
    <source>
        <dbReference type="ARBA" id="ARBA00022475"/>
    </source>
</evidence>
<evidence type="ECO:0000259" key="9">
    <source>
        <dbReference type="SMART" id="SM00409"/>
    </source>
</evidence>
<reference evidence="10" key="1">
    <citation type="submission" date="2020-07" db="EMBL/GenBank/DDBJ databases">
        <title>Clarias magur genome sequencing, assembly and annotation.</title>
        <authorList>
            <person name="Kushwaha B."/>
            <person name="Kumar R."/>
            <person name="Das P."/>
            <person name="Joshi C.G."/>
            <person name="Kumar D."/>
            <person name="Nagpure N.S."/>
            <person name="Pandey M."/>
            <person name="Agarwal S."/>
            <person name="Srivastava S."/>
            <person name="Singh M."/>
            <person name="Sahoo L."/>
            <person name="Jayasankar P."/>
            <person name="Meher P.K."/>
            <person name="Koringa P.G."/>
            <person name="Iquebal M.A."/>
            <person name="Das S.P."/>
            <person name="Bit A."/>
            <person name="Patnaik S."/>
            <person name="Patel N."/>
            <person name="Shah T.M."/>
            <person name="Hinsu A."/>
            <person name="Jena J.K."/>
        </authorList>
    </citation>
    <scope>NUCLEOTIDE SEQUENCE</scope>
    <source>
        <strain evidence="10">CIFAMagur01</strain>
        <tissue evidence="10">Testis</tissue>
    </source>
</reference>
<keyword evidence="6" id="KW-1015">Disulfide bond</keyword>
<evidence type="ECO:0000313" key="11">
    <source>
        <dbReference type="Proteomes" id="UP000727407"/>
    </source>
</evidence>
<dbReference type="SUPFAM" id="SSF48726">
    <property type="entry name" value="Immunoglobulin"/>
    <property type="match status" value="2"/>
</dbReference>
<accession>A0A8J4X1H3</accession>
<name>A0A8J4X1H3_CLAMG</name>
<evidence type="ECO:0000256" key="5">
    <source>
        <dbReference type="ARBA" id="ARBA00023136"/>
    </source>
</evidence>
<dbReference type="PANTHER" id="PTHR19433:SF111">
    <property type="entry name" value="T CELL RECEPTOR ALPHA VARIABLE 4"/>
    <property type="match status" value="1"/>
</dbReference>
<dbReference type="Pfam" id="PF07686">
    <property type="entry name" value="V-set"/>
    <property type="match status" value="1"/>
</dbReference>
<feature type="domain" description="Immunoglobulin" evidence="9">
    <location>
        <begin position="25"/>
        <end position="129"/>
    </location>
</feature>
<dbReference type="GO" id="GO:0009617">
    <property type="term" value="P:response to bacterium"/>
    <property type="evidence" value="ECO:0007669"/>
    <property type="project" value="TreeGrafter"/>
</dbReference>
<protein>
    <recommendedName>
        <fullName evidence="9">Immunoglobulin domain-containing protein</fullName>
    </recommendedName>
</protein>